<dbReference type="PRINTS" id="PR00682">
    <property type="entry name" value="IPNSYNTHASE"/>
</dbReference>
<dbReference type="Pfam" id="PF03171">
    <property type="entry name" value="2OG-FeII_Oxy"/>
    <property type="match status" value="1"/>
</dbReference>
<evidence type="ECO:0000313" key="7">
    <source>
        <dbReference type="EMBL" id="BEI89350.1"/>
    </source>
</evidence>
<dbReference type="InterPro" id="IPR027443">
    <property type="entry name" value="IPNS-like_sf"/>
</dbReference>
<dbReference type="InterPro" id="IPR044861">
    <property type="entry name" value="IPNS-like_FE2OG_OXY"/>
</dbReference>
<dbReference type="KEGG" id="ccac:CcaHIS019_0207120"/>
<evidence type="ECO:0008006" key="9">
    <source>
        <dbReference type="Google" id="ProtNLM"/>
    </source>
</evidence>
<keyword evidence="8" id="KW-1185">Reference proteome</keyword>
<evidence type="ECO:0000256" key="1">
    <source>
        <dbReference type="ARBA" id="ARBA00008056"/>
    </source>
</evidence>
<evidence type="ECO:0000256" key="3">
    <source>
        <dbReference type="ARBA" id="ARBA00023002"/>
    </source>
</evidence>
<dbReference type="Proteomes" id="UP001233271">
    <property type="component" value="Chromosome 2"/>
</dbReference>
<evidence type="ECO:0000313" key="8">
    <source>
        <dbReference type="Proteomes" id="UP001233271"/>
    </source>
</evidence>
<proteinExistence type="inferred from homology"/>
<dbReference type="EMBL" id="AP028213">
    <property type="protein sequence ID" value="BEI89350.1"/>
    <property type="molecule type" value="Genomic_DNA"/>
</dbReference>
<evidence type="ECO:0000259" key="6">
    <source>
        <dbReference type="Pfam" id="PF14226"/>
    </source>
</evidence>
<comment type="similarity">
    <text evidence="1">Belongs to the iron/ascorbate-dependent oxidoreductase family.</text>
</comment>
<name>A0AA48I7M3_9TREE</name>
<organism evidence="7 8">
    <name type="scientific">Cutaneotrichosporon cavernicola</name>
    <dbReference type="NCBI Taxonomy" id="279322"/>
    <lineage>
        <taxon>Eukaryota</taxon>
        <taxon>Fungi</taxon>
        <taxon>Dikarya</taxon>
        <taxon>Basidiomycota</taxon>
        <taxon>Agaricomycotina</taxon>
        <taxon>Tremellomycetes</taxon>
        <taxon>Trichosporonales</taxon>
        <taxon>Trichosporonaceae</taxon>
        <taxon>Cutaneotrichosporon</taxon>
    </lineage>
</organism>
<keyword evidence="2" id="KW-0479">Metal-binding</keyword>
<evidence type="ECO:0000259" key="5">
    <source>
        <dbReference type="Pfam" id="PF03171"/>
    </source>
</evidence>
<keyword evidence="4" id="KW-0408">Iron</keyword>
<dbReference type="RefSeq" id="XP_060454616.1">
    <property type="nucleotide sequence ID" value="XM_060597754.1"/>
</dbReference>
<dbReference type="Gene3D" id="2.60.120.330">
    <property type="entry name" value="B-lactam Antibiotic, Isopenicillin N Synthase, Chain"/>
    <property type="match status" value="1"/>
</dbReference>
<evidence type="ECO:0000256" key="2">
    <source>
        <dbReference type="ARBA" id="ARBA00022723"/>
    </source>
</evidence>
<dbReference type="SUPFAM" id="SSF51197">
    <property type="entry name" value="Clavaminate synthase-like"/>
    <property type="match status" value="1"/>
</dbReference>
<keyword evidence="3" id="KW-0560">Oxidoreductase</keyword>
<dbReference type="AlphaFoldDB" id="A0AA48I7M3"/>
<dbReference type="Pfam" id="PF14226">
    <property type="entry name" value="DIOX_N"/>
    <property type="match status" value="1"/>
</dbReference>
<sequence length="382" mass="43745">MASPQDHSTSELLHFEPVHSTTELLHFEPVHPSSADLPYADLATIDVSSFYDGEAAQRLLAEQVRKAMHGDGFFTLVGMGISEAEISRQVDIAYTVLERTPLEEKKKLRARMQEDGCYKGFKPRQYYEFGDGVKDQIEQFNWSRDMKQEFPTAMLPFLDQVKEFTDRVHNHVLFNLLRLFALALELPIDTFTEKHKFEKHDESWFRYMAYYDAHSREDEAKTKGVWLKGHQDFGTCTFVFSQPMASLQVRSDDGVWRFVRHTPGGIVVNCGVMMEWYTGGYFKAANHRVAAPPNDQRGHTRCGVLYFSVPNDDQRPNTLMESRVLQQAGVLKTFEDGKGLSSKVYSQARIARVGKSETYKRQWGDGEVVVEMIAGVEVPWYG</sequence>
<accession>A0AA48I7M3</accession>
<gene>
    <name evidence="7" type="ORF">CcaverHIS019_0207120</name>
</gene>
<reference evidence="7" key="1">
    <citation type="journal article" date="2023" name="BMC Genomics">
        <title>Chromosome-level genome assemblies of Cutaneotrichosporon spp. (Trichosporonales, Basidiomycota) reveal imbalanced evolution between nucleotide sequences and chromosome synteny.</title>
        <authorList>
            <person name="Kobayashi Y."/>
            <person name="Kayamori A."/>
            <person name="Aoki K."/>
            <person name="Shiwa Y."/>
            <person name="Matsutani M."/>
            <person name="Fujita N."/>
            <person name="Sugita T."/>
            <person name="Iwasaki W."/>
            <person name="Tanaka N."/>
            <person name="Takashima M."/>
        </authorList>
    </citation>
    <scope>NUCLEOTIDE SEQUENCE</scope>
    <source>
        <strain evidence="7">HIS019</strain>
    </source>
</reference>
<dbReference type="GO" id="GO:0046872">
    <property type="term" value="F:metal ion binding"/>
    <property type="evidence" value="ECO:0007669"/>
    <property type="project" value="UniProtKB-KW"/>
</dbReference>
<feature type="domain" description="Non-haem dioxygenase N-terminal" evidence="6">
    <location>
        <begin position="44"/>
        <end position="151"/>
    </location>
</feature>
<dbReference type="GeneID" id="85493221"/>
<feature type="domain" description="Isopenicillin N synthase-like Fe(2+) 2OG dioxygenase" evidence="5">
    <location>
        <begin position="209"/>
        <end position="296"/>
    </location>
</feature>
<dbReference type="PANTHER" id="PTHR10209">
    <property type="entry name" value="OXIDOREDUCTASE, 2OG-FE II OXYGENASE FAMILY PROTEIN"/>
    <property type="match status" value="1"/>
</dbReference>
<protein>
    <recommendedName>
        <fullName evidence="9">Clavaminate synthase-like protein</fullName>
    </recommendedName>
</protein>
<dbReference type="InterPro" id="IPR026992">
    <property type="entry name" value="DIOX_N"/>
</dbReference>
<evidence type="ECO:0000256" key="4">
    <source>
        <dbReference type="ARBA" id="ARBA00023004"/>
    </source>
</evidence>
<dbReference type="GO" id="GO:0016491">
    <property type="term" value="F:oxidoreductase activity"/>
    <property type="evidence" value="ECO:0007669"/>
    <property type="project" value="UniProtKB-KW"/>
</dbReference>
<dbReference type="PANTHER" id="PTHR10209:SF867">
    <property type="entry name" value="2-OXOGLUTARATE (2OG) AND FE(II)-DEPENDENT OXYGENASE SUPERFAMILY PROTEIN"/>
    <property type="match status" value="1"/>
</dbReference>